<dbReference type="EMBL" id="JACEFF010000201">
    <property type="protein sequence ID" value="KAH9642093.1"/>
    <property type="molecule type" value="Genomic_DNA"/>
</dbReference>
<reference evidence="1" key="1">
    <citation type="journal article" date="2021" name="G3 (Bethesda)">
        <title>Genome and transcriptome analysis of the beet armyworm Spodoptera exigua reveals targets for pest control. .</title>
        <authorList>
            <person name="Simon S."/>
            <person name="Breeschoten T."/>
            <person name="Jansen H.J."/>
            <person name="Dirks R.P."/>
            <person name="Schranz M.E."/>
            <person name="Ros V.I.D."/>
        </authorList>
    </citation>
    <scope>NUCLEOTIDE SEQUENCE</scope>
    <source>
        <strain evidence="1">TB_SE_WUR_2020</strain>
    </source>
</reference>
<name>A0A922SM43_SPOEX</name>
<sequence length="91" mass="10505">MEGDLKSNFSSFSEGPPSALTWQTGVFRNVQLHDKCTIQDMLKMKEAFSEAYNNQMVAQEFRTALKTLLNVEYDDEEFKILFLKVTTVVEM</sequence>
<gene>
    <name evidence="1" type="ORF">HF086_007213</name>
</gene>
<proteinExistence type="predicted"/>
<accession>A0A922SM43</accession>
<evidence type="ECO:0000313" key="2">
    <source>
        <dbReference type="Proteomes" id="UP000814243"/>
    </source>
</evidence>
<dbReference type="Proteomes" id="UP000814243">
    <property type="component" value="Unassembled WGS sequence"/>
</dbReference>
<comment type="caution">
    <text evidence="1">The sequence shown here is derived from an EMBL/GenBank/DDBJ whole genome shotgun (WGS) entry which is preliminary data.</text>
</comment>
<dbReference type="AlphaFoldDB" id="A0A922SM43"/>
<evidence type="ECO:0000313" key="1">
    <source>
        <dbReference type="EMBL" id="KAH9642093.1"/>
    </source>
</evidence>
<protein>
    <submittedName>
        <fullName evidence="1">Uncharacterized protein</fullName>
    </submittedName>
</protein>
<organism evidence="1 2">
    <name type="scientific">Spodoptera exigua</name>
    <name type="common">Beet armyworm</name>
    <name type="synonym">Noctua fulgens</name>
    <dbReference type="NCBI Taxonomy" id="7107"/>
    <lineage>
        <taxon>Eukaryota</taxon>
        <taxon>Metazoa</taxon>
        <taxon>Ecdysozoa</taxon>
        <taxon>Arthropoda</taxon>
        <taxon>Hexapoda</taxon>
        <taxon>Insecta</taxon>
        <taxon>Pterygota</taxon>
        <taxon>Neoptera</taxon>
        <taxon>Endopterygota</taxon>
        <taxon>Lepidoptera</taxon>
        <taxon>Glossata</taxon>
        <taxon>Ditrysia</taxon>
        <taxon>Noctuoidea</taxon>
        <taxon>Noctuidae</taxon>
        <taxon>Amphipyrinae</taxon>
        <taxon>Spodoptera</taxon>
    </lineage>
</organism>